<reference evidence="7 8" key="1">
    <citation type="submission" date="2017-04" db="EMBL/GenBank/DDBJ databases">
        <title>Kefir bacterial isolates.</title>
        <authorList>
            <person name="Kim Y."/>
            <person name="Blasche S."/>
            <person name="Patil K.R."/>
        </authorList>
    </citation>
    <scope>NUCLEOTIDE SEQUENCE [LARGE SCALE GENOMIC DNA]</scope>
    <source>
        <strain evidence="7 8">OG2</strain>
    </source>
</reference>
<dbReference type="Proteomes" id="UP000216867">
    <property type="component" value="Unassembled WGS sequence"/>
</dbReference>
<keyword evidence="2" id="KW-0805">Transcription regulation</keyword>
<dbReference type="SUPFAM" id="SSF46689">
    <property type="entry name" value="Homeodomain-like"/>
    <property type="match status" value="1"/>
</dbReference>
<evidence type="ECO:0000256" key="3">
    <source>
        <dbReference type="ARBA" id="ARBA00023125"/>
    </source>
</evidence>
<dbReference type="PROSITE" id="PS50977">
    <property type="entry name" value="HTH_TETR_2"/>
    <property type="match status" value="1"/>
</dbReference>
<evidence type="ECO:0000256" key="2">
    <source>
        <dbReference type="ARBA" id="ARBA00023015"/>
    </source>
</evidence>
<keyword evidence="4" id="KW-0804">Transcription</keyword>
<dbReference type="Pfam" id="PF00440">
    <property type="entry name" value="TetR_N"/>
    <property type="match status" value="1"/>
</dbReference>
<dbReference type="InterPro" id="IPR050109">
    <property type="entry name" value="HTH-type_TetR-like_transc_reg"/>
</dbReference>
<dbReference type="SUPFAM" id="SSF48498">
    <property type="entry name" value="Tetracyclin repressor-like, C-terminal domain"/>
    <property type="match status" value="1"/>
</dbReference>
<comment type="caution">
    <text evidence="7">The sequence shown here is derived from an EMBL/GenBank/DDBJ whole genome shotgun (WGS) entry which is preliminary data.</text>
</comment>
<keyword evidence="3 5" id="KW-0238">DNA-binding</keyword>
<dbReference type="AlphaFoldDB" id="A0A269ZCL6"/>
<evidence type="ECO:0000313" key="8">
    <source>
        <dbReference type="Proteomes" id="UP000216867"/>
    </source>
</evidence>
<dbReference type="EMBL" id="NCWY01000007">
    <property type="protein sequence ID" value="PAK95557.1"/>
    <property type="molecule type" value="Genomic_DNA"/>
</dbReference>
<accession>A0A269ZCL6</accession>
<name>A0A269ZCL6_9MICO</name>
<dbReference type="InterPro" id="IPR036271">
    <property type="entry name" value="Tet_transcr_reg_TetR-rel_C_sf"/>
</dbReference>
<proteinExistence type="predicted"/>
<dbReference type="Pfam" id="PF13977">
    <property type="entry name" value="TetR_C_6"/>
    <property type="match status" value="1"/>
</dbReference>
<dbReference type="InterPro" id="IPR009057">
    <property type="entry name" value="Homeodomain-like_sf"/>
</dbReference>
<evidence type="ECO:0000256" key="4">
    <source>
        <dbReference type="ARBA" id="ARBA00023163"/>
    </source>
</evidence>
<evidence type="ECO:0000259" key="6">
    <source>
        <dbReference type="PROSITE" id="PS50977"/>
    </source>
</evidence>
<dbReference type="InterPro" id="IPR001647">
    <property type="entry name" value="HTH_TetR"/>
</dbReference>
<feature type="DNA-binding region" description="H-T-H motif" evidence="5">
    <location>
        <begin position="31"/>
        <end position="50"/>
    </location>
</feature>
<protein>
    <submittedName>
        <fullName evidence="7">TetR family transcriptional regulator</fullName>
    </submittedName>
</protein>
<dbReference type="PANTHER" id="PTHR30055:SF234">
    <property type="entry name" value="HTH-TYPE TRANSCRIPTIONAL REGULATOR BETI"/>
    <property type="match status" value="1"/>
</dbReference>
<dbReference type="InterPro" id="IPR039538">
    <property type="entry name" value="BetI_C"/>
</dbReference>
<dbReference type="RefSeq" id="WP_095376158.1">
    <property type="nucleotide sequence ID" value="NZ_DAMCVH010000014.1"/>
</dbReference>
<sequence length="206" mass="22052">MPKIVDYAQRRRDLVEATTRIIVRQGLSGTTMRDIAAEAGFANGVVKSYFGSKADLLAATYVDVYEATNARVALATEGLRGMAALRGFAAEVVPTTPALHDEARVVLSFLAEVAQDPDHARAVSATMARWRGWIRGWLAEAAADGQISAAVIVETEADTFLTYLLGAQTTAIVGGEGFDFTGMRAQLDYLISRMQTGMSADTDVGE</sequence>
<dbReference type="GO" id="GO:0000976">
    <property type="term" value="F:transcription cis-regulatory region binding"/>
    <property type="evidence" value="ECO:0007669"/>
    <property type="project" value="TreeGrafter"/>
</dbReference>
<keyword evidence="1" id="KW-0678">Repressor</keyword>
<feature type="domain" description="HTH tetR-type" evidence="6">
    <location>
        <begin position="8"/>
        <end position="68"/>
    </location>
</feature>
<gene>
    <name evidence="7" type="ORF">B8X04_09825</name>
</gene>
<evidence type="ECO:0000256" key="1">
    <source>
        <dbReference type="ARBA" id="ARBA00022491"/>
    </source>
</evidence>
<dbReference type="Gene3D" id="1.10.357.10">
    <property type="entry name" value="Tetracycline Repressor, domain 2"/>
    <property type="match status" value="1"/>
</dbReference>
<organism evidence="7 8">
    <name type="scientific">Brevibacterium casei</name>
    <dbReference type="NCBI Taxonomy" id="33889"/>
    <lineage>
        <taxon>Bacteria</taxon>
        <taxon>Bacillati</taxon>
        <taxon>Actinomycetota</taxon>
        <taxon>Actinomycetes</taxon>
        <taxon>Micrococcales</taxon>
        <taxon>Brevibacteriaceae</taxon>
        <taxon>Brevibacterium</taxon>
    </lineage>
</organism>
<evidence type="ECO:0000313" key="7">
    <source>
        <dbReference type="EMBL" id="PAK95557.1"/>
    </source>
</evidence>
<dbReference type="PANTHER" id="PTHR30055">
    <property type="entry name" value="HTH-TYPE TRANSCRIPTIONAL REGULATOR RUTR"/>
    <property type="match status" value="1"/>
</dbReference>
<evidence type="ECO:0000256" key="5">
    <source>
        <dbReference type="PROSITE-ProRule" id="PRU00335"/>
    </source>
</evidence>
<dbReference type="GO" id="GO:0003700">
    <property type="term" value="F:DNA-binding transcription factor activity"/>
    <property type="evidence" value="ECO:0007669"/>
    <property type="project" value="TreeGrafter"/>
</dbReference>